<reference evidence="1" key="1">
    <citation type="submission" date="2021-06" db="EMBL/GenBank/DDBJ databases">
        <authorList>
            <person name="Kallberg Y."/>
            <person name="Tangrot J."/>
            <person name="Rosling A."/>
        </authorList>
    </citation>
    <scope>NUCLEOTIDE SEQUENCE</scope>
    <source>
        <strain evidence="1">MA453B</strain>
    </source>
</reference>
<dbReference type="AlphaFoldDB" id="A0A9N9JVA8"/>
<comment type="caution">
    <text evidence="1">The sequence shown here is derived from an EMBL/GenBank/DDBJ whole genome shotgun (WGS) entry which is preliminary data.</text>
</comment>
<gene>
    <name evidence="1" type="ORF">DERYTH_LOCUS23005</name>
</gene>
<protein>
    <submittedName>
        <fullName evidence="1">25482_t:CDS:1</fullName>
    </submittedName>
</protein>
<dbReference type="Proteomes" id="UP000789405">
    <property type="component" value="Unassembled WGS sequence"/>
</dbReference>
<keyword evidence="2" id="KW-1185">Reference proteome</keyword>
<evidence type="ECO:0000313" key="1">
    <source>
        <dbReference type="EMBL" id="CAG8799104.1"/>
    </source>
</evidence>
<sequence length="43" mass="5139">MSRVNIRCKATPQKRFHECSPRGVDDVKRLRELTVEEQFEDSF</sequence>
<dbReference type="EMBL" id="CAJVPY010033582">
    <property type="protein sequence ID" value="CAG8799104.1"/>
    <property type="molecule type" value="Genomic_DNA"/>
</dbReference>
<accession>A0A9N9JVA8</accession>
<evidence type="ECO:0000313" key="2">
    <source>
        <dbReference type="Proteomes" id="UP000789405"/>
    </source>
</evidence>
<proteinExistence type="predicted"/>
<feature type="non-terminal residue" evidence="1">
    <location>
        <position position="43"/>
    </location>
</feature>
<name>A0A9N9JVA8_9GLOM</name>
<organism evidence="1 2">
    <name type="scientific">Dentiscutata erythropus</name>
    <dbReference type="NCBI Taxonomy" id="1348616"/>
    <lineage>
        <taxon>Eukaryota</taxon>
        <taxon>Fungi</taxon>
        <taxon>Fungi incertae sedis</taxon>
        <taxon>Mucoromycota</taxon>
        <taxon>Glomeromycotina</taxon>
        <taxon>Glomeromycetes</taxon>
        <taxon>Diversisporales</taxon>
        <taxon>Gigasporaceae</taxon>
        <taxon>Dentiscutata</taxon>
    </lineage>
</organism>